<dbReference type="SUPFAM" id="SSF49354">
    <property type="entry name" value="PapD-like"/>
    <property type="match status" value="1"/>
</dbReference>
<dbReference type="AlphaFoldDB" id="F9RLZ0"/>
<evidence type="ECO:0000313" key="1">
    <source>
        <dbReference type="EMBL" id="EGU38690.1"/>
    </source>
</evidence>
<name>F9RLZ0_9VIBR</name>
<dbReference type="PANTHER" id="PTHR30251:SF4">
    <property type="entry name" value="SLR1668 PROTEIN"/>
    <property type="match status" value="1"/>
</dbReference>
<proteinExistence type="predicted"/>
<gene>
    <name evidence="1" type="ORF">VIS19158_02735</name>
</gene>
<dbReference type="PANTHER" id="PTHR30251">
    <property type="entry name" value="PILUS ASSEMBLY CHAPERONE"/>
    <property type="match status" value="1"/>
</dbReference>
<evidence type="ECO:0000313" key="2">
    <source>
        <dbReference type="Proteomes" id="UP000004349"/>
    </source>
</evidence>
<dbReference type="InterPro" id="IPR008962">
    <property type="entry name" value="PapD-like_sf"/>
</dbReference>
<comment type="caution">
    <text evidence="1">The sequence shown here is derived from an EMBL/GenBank/DDBJ whole genome shotgun (WGS) entry which is preliminary data.</text>
</comment>
<dbReference type="Proteomes" id="UP000004349">
    <property type="component" value="Unassembled WGS sequence"/>
</dbReference>
<organism evidence="1 2">
    <name type="scientific">Vibrio scophthalmi LMG 19158</name>
    <dbReference type="NCBI Taxonomy" id="870967"/>
    <lineage>
        <taxon>Bacteria</taxon>
        <taxon>Pseudomonadati</taxon>
        <taxon>Pseudomonadota</taxon>
        <taxon>Gammaproteobacteria</taxon>
        <taxon>Vibrionales</taxon>
        <taxon>Vibrionaceae</taxon>
        <taxon>Vibrio</taxon>
    </lineage>
</organism>
<dbReference type="Gene3D" id="2.60.40.10">
    <property type="entry name" value="Immunoglobulins"/>
    <property type="match status" value="1"/>
</dbReference>
<dbReference type="RefSeq" id="WP_005594417.1">
    <property type="nucleotide sequence ID" value="NZ_AFWE01000078.1"/>
</dbReference>
<dbReference type="InterPro" id="IPR013783">
    <property type="entry name" value="Ig-like_fold"/>
</dbReference>
<dbReference type="InterPro" id="IPR050643">
    <property type="entry name" value="Periplasmic_pilus_chap"/>
</dbReference>
<sequence>MKMISILCLLFYIGVVKANFNISPLSQSITVKEKSASYTIENLTDRKAAYQIHVAKRLLAPAGEEVREPTKELRVFPSKIILEPNQKKRIKVIYLGKKKLALEKSFRVVFMQLDRNVTENDDEGINAKFNFHTAFYVTPKNAQADIQATIENDGKGMILALKNQGNKHMILQDWQLKLSSDQSSVVYDQPLPDINLLADTQIFLPLTRIGRQYHQAEIILD</sequence>
<reference evidence="1 2" key="1">
    <citation type="journal article" date="2012" name="Int. J. Syst. Evol. Microbiol.">
        <title>Vibrio caribbeanicus sp. nov., isolated from the marine sponge Scleritoderma cyanea.</title>
        <authorList>
            <person name="Hoffmann M."/>
            <person name="Monday S.R."/>
            <person name="Allard M.W."/>
            <person name="Strain E.A."/>
            <person name="Whittaker P."/>
            <person name="Naum M."/>
            <person name="McCarthy P.J."/>
            <person name="Lopez J.V."/>
            <person name="Fischer M."/>
            <person name="Brown E.W."/>
        </authorList>
    </citation>
    <scope>NUCLEOTIDE SEQUENCE [LARGE SCALE GENOMIC DNA]</scope>
    <source>
        <strain evidence="1 2">LMG 19158</strain>
    </source>
</reference>
<dbReference type="EMBL" id="AFWE01000078">
    <property type="protein sequence ID" value="EGU38690.1"/>
    <property type="molecule type" value="Genomic_DNA"/>
</dbReference>
<protein>
    <submittedName>
        <fullName evidence="1">Uncharacterized protein</fullName>
    </submittedName>
</protein>
<accession>F9RLZ0</accession>
<dbReference type="eggNOG" id="COG3121">
    <property type="taxonomic scope" value="Bacteria"/>
</dbReference>